<name>A0A1X9YTG9_9BACT</name>
<accession>A0A1X9YTG9</accession>
<dbReference type="GO" id="GO:0005886">
    <property type="term" value="C:plasma membrane"/>
    <property type="evidence" value="ECO:0007669"/>
    <property type="project" value="InterPro"/>
</dbReference>
<dbReference type="STRING" id="709015.GCA_000472485_02443"/>
<keyword evidence="5" id="KW-0175">Coiled coil</keyword>
<proteinExistence type="predicted"/>
<evidence type="ECO:0000256" key="4">
    <source>
        <dbReference type="ARBA" id="ARBA00023136"/>
    </source>
</evidence>
<dbReference type="PANTHER" id="PTHR30441:SF4">
    <property type="entry name" value="PROTEIN ASMA"/>
    <property type="match status" value="1"/>
</dbReference>
<reference evidence="8" key="1">
    <citation type="submission" date="2017-05" db="EMBL/GenBank/DDBJ databases">
        <authorList>
            <person name="Ray J."/>
            <person name="Price M."/>
            <person name="Deutschbauer A."/>
        </authorList>
    </citation>
    <scope>NUCLEOTIDE SEQUENCE [LARGE SCALE GENOMIC DNA]</scope>
    <source>
        <strain evidence="8">DSM 19842</strain>
    </source>
</reference>
<evidence type="ECO:0000256" key="5">
    <source>
        <dbReference type="SAM" id="Coils"/>
    </source>
</evidence>
<dbReference type="InterPro" id="IPR007452">
    <property type="entry name" value="TamB_C"/>
</dbReference>
<evidence type="ECO:0000313" key="7">
    <source>
        <dbReference type="EMBL" id="ARS36104.1"/>
    </source>
</evidence>
<keyword evidence="2" id="KW-0812">Transmembrane</keyword>
<keyword evidence="8" id="KW-1185">Reference proteome</keyword>
<gene>
    <name evidence="7" type="ORF">CA264_12060</name>
</gene>
<evidence type="ECO:0000313" key="8">
    <source>
        <dbReference type="Proteomes" id="UP000266292"/>
    </source>
</evidence>
<feature type="domain" description="Translocation and assembly module TamB C-terminal" evidence="6">
    <location>
        <begin position="1176"/>
        <end position="1635"/>
    </location>
</feature>
<dbReference type="KEGG" id="pact:CA264_12060"/>
<evidence type="ECO:0000256" key="3">
    <source>
        <dbReference type="ARBA" id="ARBA00022989"/>
    </source>
</evidence>
<protein>
    <submittedName>
        <fullName evidence="7">Translocation/assembly module TamB</fullName>
    </submittedName>
</protein>
<dbReference type="GO" id="GO:0009306">
    <property type="term" value="P:protein secretion"/>
    <property type="evidence" value="ECO:0007669"/>
    <property type="project" value="InterPro"/>
</dbReference>
<evidence type="ECO:0000259" key="6">
    <source>
        <dbReference type="Pfam" id="PF04357"/>
    </source>
</evidence>
<dbReference type="InterPro" id="IPR052894">
    <property type="entry name" value="AsmA-related"/>
</dbReference>
<dbReference type="Proteomes" id="UP000266292">
    <property type="component" value="Chromosome"/>
</dbReference>
<evidence type="ECO:0000256" key="2">
    <source>
        <dbReference type="ARBA" id="ARBA00022692"/>
    </source>
</evidence>
<keyword evidence="3" id="KW-1133">Transmembrane helix</keyword>
<dbReference type="GO" id="GO:0090313">
    <property type="term" value="P:regulation of protein targeting to membrane"/>
    <property type="evidence" value="ECO:0007669"/>
    <property type="project" value="TreeGrafter"/>
</dbReference>
<sequence>MALLLLIIIALQFQVVQNYVARQAENYLENTLDTQVDIGGFTTDWRNTLVLKDVYIEDQQQDTLWYSERLGVDMAILSLISGEVNIRKVDLDNATVKLHIRQDSTSNFDFVTEAFATDTAAAQPADTASAMQFSLGIANLNNVYLVYQDEAGGNFIRTRVGELTTTMEEINLEEQRYLVDEIELANTWVDYEQTKLPPPDTAATEPLELDFGLNRVALENIRLSYLSRPADQRIELALGESELVADNINLKEARVDLASFTLQDTDLKYIQQKYKPVDSLAVNPAKTAKELDQSVEQAKGAPVNWVVTLGEIDVAGLDVLFDNFNAPKQPRGMDYDHLRFTDVILDAEDIFYSLNRYQADINQLTLQEQSGFELINLQALVEVDTTSASLTNLDLQTHNSLIQSDLALTYPSLETITEKPAQVGVKADINKSYIGMEDIQLLMPELAKDPSFRKIAGSTVKVQAAVTGTLENLQLQNLQLAGLQNTNVDVSGEIRNAMDPENLYLDLDIDRFTTTRTDVEALLPDDAIPEGFRLPGRLSLQGNYTGSLTSFDTNARLRSSFGDLNLDVDTKPNGRFTASASSEGFALNQLFTDSLGLGEIAFTAKASGANLTEPAKLVANVNATVNRFSYNNYTYNDIVLDADINKGLYTVEAVSGDENLAFELAGTFDMRDTLQPAYAFNLDLKEANLHALNFYPDSLSIQGQLEGNFTGADASTISGTLVAEELVVQTNDRLFPIDTLVMALEQTGEVSELDIRSDIADGQVRFENSLATLPTAMQKYFSNYFDLQPDPPYPADTNLEDFTFTLDLKKTGIVTAFVPGLEQLQTSGPITASYDSETQRLRMIGNISKLVYTDYTLQNIDLRVRGDNEQLAYNIDLQKLISPSLNVENVSLEGAARDDELSVKLAVAGDSLQDGERFVLGGVLNSLGRGYRFSFNPDQLVINGDNWDVPQDNYLQFSTDLLYANNIRLSHNNQTIALNSTGPVAPGAPLQVGLDNVDIGYLLSTFQEPQDSLMDGTINGTATLTDIMSGTLAFTSDLTVTDFVYEGVPVGDLALEASNTGGNRYNIDALLTDNGNEVTLQGFVEMQPNATLLNLDANIASLNLGALEGFTAGTIQDMDGLARGDLRITGTLDNPQIVGPLAFDQAQFNLTMLGSLFTLEDERLLFTEEGIRFPNFTITDSLGNDLVVEGTILTESYTDFRFNLEVDTERFLAMNSTAANNDLYYGTVYLAAEATITGNLEVPVIEAEVRVLDGSDFTAVVPADQVGAAEREGIVEFVNMNPEMTRILGQQAAQDTVEVTGFVGADIETQLYITETTPVTIIIDPVTGDQLTVRGTADPLFIGIRPSGEINMTGRYTVEDGRYSMDFYDLASRELDIVEGSYINWNGDPLQATMDITAVYTVEAAPQELVASQAGGTLDPALKNQAPFQVLVYVEGDLLTPEISFDIQLPEDEKGSVPPVVVSALQELRQDESQQNKQVFALLVLGRFLAPDPLASSGGGFEGTARNSLSNVLSDQLSQLTNRYAGGLGLELGVDSYQDYSSGSAQGRTDLNVALRQQFLNDRLTVRVGTDIGLEGGNQSNQSMSGFGGDISVEYSLTEDGRLRVRGFQRNQYEGIIEGGDVRATGLSLIYVREYNNFSDLFRSLEARQAREEERKLEEVQKLKEEEIKKEEKKLQEEGIQ</sequence>
<evidence type="ECO:0000256" key="1">
    <source>
        <dbReference type="ARBA" id="ARBA00004167"/>
    </source>
</evidence>
<dbReference type="PANTHER" id="PTHR30441">
    <property type="entry name" value="DUF748 DOMAIN-CONTAINING PROTEIN"/>
    <property type="match status" value="1"/>
</dbReference>
<dbReference type="EMBL" id="CP021235">
    <property type="protein sequence ID" value="ARS36104.1"/>
    <property type="molecule type" value="Genomic_DNA"/>
</dbReference>
<dbReference type="Pfam" id="PF04357">
    <property type="entry name" value="TamB"/>
    <property type="match status" value="1"/>
</dbReference>
<organism evidence="7 8">
    <name type="scientific">Pontibacter actiniarum</name>
    <dbReference type="NCBI Taxonomy" id="323450"/>
    <lineage>
        <taxon>Bacteria</taxon>
        <taxon>Pseudomonadati</taxon>
        <taxon>Bacteroidota</taxon>
        <taxon>Cytophagia</taxon>
        <taxon>Cytophagales</taxon>
        <taxon>Hymenobacteraceae</taxon>
        <taxon>Pontibacter</taxon>
    </lineage>
</organism>
<comment type="subcellular location">
    <subcellularLocation>
        <location evidence="1">Membrane</location>
        <topology evidence="1">Single-pass membrane protein</topology>
    </subcellularLocation>
</comment>
<keyword evidence="4" id="KW-0472">Membrane</keyword>
<feature type="coiled-coil region" evidence="5">
    <location>
        <begin position="1643"/>
        <end position="1681"/>
    </location>
</feature>